<keyword evidence="12" id="KW-1185">Reference proteome</keyword>
<evidence type="ECO:0000256" key="4">
    <source>
        <dbReference type="ARBA" id="ARBA00022695"/>
    </source>
</evidence>
<evidence type="ECO:0000256" key="2">
    <source>
        <dbReference type="ARBA" id="ARBA00022649"/>
    </source>
</evidence>
<keyword evidence="4" id="KW-0548">Nucleotidyltransferase</keyword>
<dbReference type="EMBL" id="BDQK01000013">
    <property type="protein sequence ID" value="GBF81201.1"/>
    <property type="molecule type" value="Genomic_DNA"/>
</dbReference>
<keyword evidence="5" id="KW-0479">Metal-binding</keyword>
<protein>
    <submittedName>
        <fullName evidence="11">Nucleotidyltransferase</fullName>
    </submittedName>
</protein>
<evidence type="ECO:0000256" key="1">
    <source>
        <dbReference type="ARBA" id="ARBA00001946"/>
    </source>
</evidence>
<comment type="caution">
    <text evidence="11">The sequence shown here is derived from an EMBL/GenBank/DDBJ whole genome shotgun (WGS) entry which is preliminary data.</text>
</comment>
<name>A0A401IJC0_APHSA</name>
<evidence type="ECO:0000313" key="11">
    <source>
        <dbReference type="EMBL" id="GBF81201.1"/>
    </source>
</evidence>
<keyword evidence="2" id="KW-1277">Toxin-antitoxin system</keyword>
<evidence type="ECO:0000256" key="5">
    <source>
        <dbReference type="ARBA" id="ARBA00022723"/>
    </source>
</evidence>
<dbReference type="InterPro" id="IPR052038">
    <property type="entry name" value="Type-VII_TA_antitoxin"/>
</dbReference>
<evidence type="ECO:0000256" key="7">
    <source>
        <dbReference type="ARBA" id="ARBA00022840"/>
    </source>
</evidence>
<keyword evidence="7" id="KW-0067">ATP-binding</keyword>
<evidence type="ECO:0000313" key="12">
    <source>
        <dbReference type="Proteomes" id="UP000287247"/>
    </source>
</evidence>
<dbReference type="Proteomes" id="UP000287247">
    <property type="component" value="Unassembled WGS sequence"/>
</dbReference>
<comment type="cofactor">
    <cofactor evidence="1">
        <name>Mg(2+)</name>
        <dbReference type="ChEBI" id="CHEBI:18420"/>
    </cofactor>
</comment>
<dbReference type="Gene3D" id="3.30.460.10">
    <property type="entry name" value="Beta Polymerase, domain 2"/>
    <property type="match status" value="1"/>
</dbReference>
<dbReference type="AlphaFoldDB" id="A0A401IJC0"/>
<dbReference type="GO" id="GO:0046872">
    <property type="term" value="F:metal ion binding"/>
    <property type="evidence" value="ECO:0007669"/>
    <property type="project" value="UniProtKB-KW"/>
</dbReference>
<evidence type="ECO:0000259" key="10">
    <source>
        <dbReference type="Pfam" id="PF01909"/>
    </source>
</evidence>
<dbReference type="InterPro" id="IPR043519">
    <property type="entry name" value="NT_sf"/>
</dbReference>
<keyword evidence="8" id="KW-0460">Magnesium</keyword>
<dbReference type="PANTHER" id="PTHR33571">
    <property type="entry name" value="SSL8005 PROTEIN"/>
    <property type="match status" value="1"/>
</dbReference>
<dbReference type="CDD" id="cd05403">
    <property type="entry name" value="NT_KNTase_like"/>
    <property type="match status" value="1"/>
</dbReference>
<feature type="domain" description="Polymerase nucleotidyl transferase" evidence="10">
    <location>
        <begin position="16"/>
        <end position="101"/>
    </location>
</feature>
<organism evidence="11 12">
    <name type="scientific">Aphanothece sacrum FPU1</name>
    <dbReference type="NCBI Taxonomy" id="1920663"/>
    <lineage>
        <taxon>Bacteria</taxon>
        <taxon>Bacillati</taxon>
        <taxon>Cyanobacteriota</taxon>
        <taxon>Cyanophyceae</taxon>
        <taxon>Oscillatoriophycideae</taxon>
        <taxon>Chroococcales</taxon>
        <taxon>Aphanothecaceae</taxon>
        <taxon>Aphanothece</taxon>
    </lineage>
</organism>
<dbReference type="InterPro" id="IPR002934">
    <property type="entry name" value="Polymerase_NTP_transf_dom"/>
</dbReference>
<dbReference type="PANTHER" id="PTHR33571:SF14">
    <property type="entry name" value="PROTEIN ADENYLYLTRANSFERASE MJ0435-RELATED"/>
    <property type="match status" value="1"/>
</dbReference>
<gene>
    <name evidence="11" type="ORF">AsFPU1_2613</name>
</gene>
<dbReference type="Pfam" id="PF01909">
    <property type="entry name" value="NTP_transf_2"/>
    <property type="match status" value="1"/>
</dbReference>
<dbReference type="GO" id="GO:0005524">
    <property type="term" value="F:ATP binding"/>
    <property type="evidence" value="ECO:0007669"/>
    <property type="project" value="UniProtKB-KW"/>
</dbReference>
<reference evidence="12" key="1">
    <citation type="submission" date="2017-05" db="EMBL/GenBank/DDBJ databases">
        <title>Physiological properties and genetic analysis related to exopolysaccharide production of fresh-water unicellular cyanobacterium Aphanothece sacrum, Suizenji Nori, that has been cultured as a food source in Japan.</title>
        <authorList>
            <person name="Kanesaki Y."/>
            <person name="Yoshikawa S."/>
            <person name="Ohki K."/>
        </authorList>
    </citation>
    <scope>NUCLEOTIDE SEQUENCE [LARGE SCALE GENOMIC DNA]</scope>
    <source>
        <strain evidence="12">FPU1</strain>
    </source>
</reference>
<dbReference type="SUPFAM" id="SSF81301">
    <property type="entry name" value="Nucleotidyltransferase"/>
    <property type="match status" value="1"/>
</dbReference>
<proteinExistence type="inferred from homology"/>
<keyword evidence="3 11" id="KW-0808">Transferase</keyword>
<evidence type="ECO:0000256" key="8">
    <source>
        <dbReference type="ARBA" id="ARBA00022842"/>
    </source>
</evidence>
<evidence type="ECO:0000256" key="9">
    <source>
        <dbReference type="ARBA" id="ARBA00038276"/>
    </source>
</evidence>
<comment type="similarity">
    <text evidence="9">Belongs to the MntA antitoxin family.</text>
</comment>
<sequence>MTTNKSDFEQIFDILKSYLESLKLKYQVKSLGVFGSFVRGEATANSDLDLLVEFKGDVTFDNYMDLKFLLEDLFKRKIDLVIKEDIKPQIRESILEETVYVS</sequence>
<dbReference type="RefSeq" id="WP_124971080.1">
    <property type="nucleotide sequence ID" value="NZ_BDQK01000013.1"/>
</dbReference>
<keyword evidence="6" id="KW-0547">Nucleotide-binding</keyword>
<accession>A0A401IJC0</accession>
<dbReference type="OrthoDB" id="9809668at2"/>
<evidence type="ECO:0000256" key="6">
    <source>
        <dbReference type="ARBA" id="ARBA00022741"/>
    </source>
</evidence>
<dbReference type="GO" id="GO:0016779">
    <property type="term" value="F:nucleotidyltransferase activity"/>
    <property type="evidence" value="ECO:0007669"/>
    <property type="project" value="UniProtKB-KW"/>
</dbReference>
<evidence type="ECO:0000256" key="3">
    <source>
        <dbReference type="ARBA" id="ARBA00022679"/>
    </source>
</evidence>